<dbReference type="AlphaFoldDB" id="A0A369AV88"/>
<protein>
    <submittedName>
        <fullName evidence="1">Uncharacterized protein</fullName>
    </submittedName>
</protein>
<comment type="caution">
    <text evidence="1">The sequence shown here is derived from an EMBL/GenBank/DDBJ whole genome shotgun (WGS) entry which is preliminary data.</text>
</comment>
<evidence type="ECO:0000313" key="2">
    <source>
        <dbReference type="Proteomes" id="UP000253034"/>
    </source>
</evidence>
<gene>
    <name evidence="1" type="ORF">DFR58_11952</name>
</gene>
<name>A0A369AV88_9FIRM</name>
<dbReference type="Proteomes" id="UP000253034">
    <property type="component" value="Unassembled WGS sequence"/>
</dbReference>
<dbReference type="RefSeq" id="WP_114298744.1">
    <property type="nucleotide sequence ID" value="NZ_QPJT01000019.1"/>
</dbReference>
<keyword evidence="2" id="KW-1185">Reference proteome</keyword>
<sequence>MLKNKASKKCIPLILSLVMVLTGLFTVTICPMVASAAAQASYYVSPMGSDSNQALLRDQP</sequence>
<accession>A0A369AV88</accession>
<proteinExistence type="predicted"/>
<reference evidence="1 2" key="1">
    <citation type="submission" date="2018-07" db="EMBL/GenBank/DDBJ databases">
        <title>Genomic Encyclopedia of Type Strains, Phase IV (KMG-IV): sequencing the most valuable type-strain genomes for metagenomic binning, comparative biology and taxonomic classification.</title>
        <authorList>
            <person name="Goeker M."/>
        </authorList>
    </citation>
    <scope>NUCLEOTIDE SEQUENCE [LARGE SCALE GENOMIC DNA]</scope>
    <source>
        <strain evidence="1 2">DSM 27016</strain>
    </source>
</reference>
<dbReference type="EMBL" id="QPJT01000019">
    <property type="protein sequence ID" value="RCX12995.1"/>
    <property type="molecule type" value="Genomic_DNA"/>
</dbReference>
<evidence type="ECO:0000313" key="1">
    <source>
        <dbReference type="EMBL" id="RCX12995.1"/>
    </source>
</evidence>
<organism evidence="1 2">
    <name type="scientific">Anaerobacterium chartisolvens</name>
    <dbReference type="NCBI Taxonomy" id="1297424"/>
    <lineage>
        <taxon>Bacteria</taxon>
        <taxon>Bacillati</taxon>
        <taxon>Bacillota</taxon>
        <taxon>Clostridia</taxon>
        <taxon>Eubacteriales</taxon>
        <taxon>Oscillospiraceae</taxon>
        <taxon>Anaerobacterium</taxon>
    </lineage>
</organism>